<evidence type="ECO:0000313" key="3">
    <source>
        <dbReference type="Proteomes" id="UP000663570"/>
    </source>
</evidence>
<accession>A0ABX7M0Y3</accession>
<feature type="transmembrane region" description="Helical" evidence="1">
    <location>
        <begin position="76"/>
        <end position="104"/>
    </location>
</feature>
<keyword evidence="1" id="KW-0472">Membrane</keyword>
<evidence type="ECO:0000313" key="2">
    <source>
        <dbReference type="EMBL" id="QSI75420.1"/>
    </source>
</evidence>
<organism evidence="2 3">
    <name type="scientific">Niveibacterium microcysteis</name>
    <dbReference type="NCBI Taxonomy" id="2811415"/>
    <lineage>
        <taxon>Bacteria</taxon>
        <taxon>Pseudomonadati</taxon>
        <taxon>Pseudomonadota</taxon>
        <taxon>Betaproteobacteria</taxon>
        <taxon>Rhodocyclales</taxon>
        <taxon>Rhodocyclaceae</taxon>
        <taxon>Niveibacterium</taxon>
    </lineage>
</organism>
<protein>
    <recommendedName>
        <fullName evidence="4">Cobalt transport protein</fullName>
    </recommendedName>
</protein>
<feature type="transmembrane region" description="Helical" evidence="1">
    <location>
        <begin position="6"/>
        <end position="22"/>
    </location>
</feature>
<dbReference type="Proteomes" id="UP000663570">
    <property type="component" value="Chromosome"/>
</dbReference>
<evidence type="ECO:0000256" key="1">
    <source>
        <dbReference type="SAM" id="Phobius"/>
    </source>
</evidence>
<name>A0ABX7M0Y3_9RHOO</name>
<proteinExistence type="predicted"/>
<evidence type="ECO:0008006" key="4">
    <source>
        <dbReference type="Google" id="ProtNLM"/>
    </source>
</evidence>
<reference evidence="2 3" key="1">
    <citation type="submission" date="2021-02" db="EMBL/GenBank/DDBJ databases">
        <title>Niveibacterium changnyeongensis HC41.</title>
        <authorList>
            <person name="Kang M."/>
        </authorList>
    </citation>
    <scope>NUCLEOTIDE SEQUENCE [LARGE SCALE GENOMIC DNA]</scope>
    <source>
        <strain evidence="2 3">HC41</strain>
    </source>
</reference>
<dbReference type="RefSeq" id="WP_206252962.1">
    <property type="nucleotide sequence ID" value="NZ_CP071060.1"/>
</dbReference>
<sequence>MSGAALLATVFVAICVAAWLSGKRLWSLMRRSRFLFLALAALYSFFTPGDRMWVVALVPAPTYEGALLALEHSTRLAGVLAFVCMLVTSYPRDVLVGGMLACLAPLRRLRLPVDRAAMRMSIVLEMVSAPEGLPNWRECFSSEVDAESANEAVVQVHLPDWVRADAMALLLLTVAAEIIVRMFR</sequence>
<keyword evidence="1" id="KW-0812">Transmembrane</keyword>
<gene>
    <name evidence="2" type="ORF">JY500_12965</name>
</gene>
<dbReference type="EMBL" id="CP071060">
    <property type="protein sequence ID" value="QSI75420.1"/>
    <property type="molecule type" value="Genomic_DNA"/>
</dbReference>
<keyword evidence="1" id="KW-1133">Transmembrane helix</keyword>
<feature type="transmembrane region" description="Helical" evidence="1">
    <location>
        <begin position="34"/>
        <end position="56"/>
    </location>
</feature>
<keyword evidence="3" id="KW-1185">Reference proteome</keyword>